<dbReference type="NCBIfam" id="TIGR02681">
    <property type="entry name" value="phage_pRha"/>
    <property type="match status" value="1"/>
</dbReference>
<organism evidence="2 3">
    <name type="scientific">Vreelandella hamiltonii</name>
    <dbReference type="NCBI Taxonomy" id="502829"/>
    <lineage>
        <taxon>Bacteria</taxon>
        <taxon>Pseudomonadati</taxon>
        <taxon>Pseudomonadota</taxon>
        <taxon>Gammaproteobacteria</taxon>
        <taxon>Oceanospirillales</taxon>
        <taxon>Halomonadaceae</taxon>
        <taxon>Vreelandella</taxon>
    </lineage>
</organism>
<protein>
    <recommendedName>
        <fullName evidence="4">Rha family transcriptional regulator</fullName>
    </recommendedName>
</protein>
<dbReference type="Proteomes" id="UP000623776">
    <property type="component" value="Unassembled WGS sequence"/>
</dbReference>
<dbReference type="EMBL" id="BMXN01000006">
    <property type="protein sequence ID" value="GGW23734.1"/>
    <property type="molecule type" value="Genomic_DNA"/>
</dbReference>
<reference evidence="3" key="1">
    <citation type="journal article" date="2019" name="Int. J. Syst. Evol. Microbiol.">
        <title>The Global Catalogue of Microorganisms (GCM) 10K type strain sequencing project: providing services to taxonomists for standard genome sequencing and annotation.</title>
        <authorList>
            <consortium name="The Broad Institute Genomics Platform"/>
            <consortium name="The Broad Institute Genome Sequencing Center for Infectious Disease"/>
            <person name="Wu L."/>
            <person name="Ma J."/>
        </authorList>
    </citation>
    <scope>NUCLEOTIDE SEQUENCE [LARGE SCALE GENOMIC DNA]</scope>
    <source>
        <strain evidence="3">KCTC 22154</strain>
    </source>
</reference>
<evidence type="ECO:0008006" key="4">
    <source>
        <dbReference type="Google" id="ProtNLM"/>
    </source>
</evidence>
<dbReference type="Pfam" id="PF09669">
    <property type="entry name" value="Phage_pRha"/>
    <property type="match status" value="1"/>
</dbReference>
<keyword evidence="3" id="KW-1185">Reference proteome</keyword>
<gene>
    <name evidence="2" type="ORF">GCM10007157_13870</name>
</gene>
<comment type="caution">
    <text evidence="2">The sequence shown here is derived from an EMBL/GenBank/DDBJ whole genome shotgun (WGS) entry which is preliminary data.</text>
</comment>
<dbReference type="AlphaFoldDB" id="A0A8H9I4B3"/>
<evidence type="ECO:0000313" key="2">
    <source>
        <dbReference type="EMBL" id="GGW23734.1"/>
    </source>
</evidence>
<evidence type="ECO:0000256" key="1">
    <source>
        <dbReference type="SAM" id="MobiDB-lite"/>
    </source>
</evidence>
<dbReference type="RefSeq" id="WP_189463223.1">
    <property type="nucleotide sequence ID" value="NZ_BMXN01000006.1"/>
</dbReference>
<evidence type="ECO:0000313" key="3">
    <source>
        <dbReference type="Proteomes" id="UP000623776"/>
    </source>
</evidence>
<feature type="region of interest" description="Disordered" evidence="1">
    <location>
        <begin position="1"/>
        <end position="35"/>
    </location>
</feature>
<proteinExistence type="predicted"/>
<name>A0A8H9I4B3_9GAMM</name>
<dbReference type="InterPro" id="IPR014054">
    <property type="entry name" value="Phage_regulatory_Rha"/>
</dbReference>
<sequence>MKKQRANEKAPGAATPKASSKHTNVREGGIMDTTMDPVPQQYNALSSIVRLNGETPTTTSLIIAEQFGKQHRHVIRAIRSILANPDYTETGGLPNFAQSSYYNEQGKKQPCYHVTRDGFTLLAMGFTGREAMRFKLRFIEAFNHLEQSVHAMHHRETARLRHALVTREPRWSALARYHTMGLMQFEIAKLMGVSRETVRKERYAMESLGLLPPSIETQQLSLLTGGDA</sequence>
<accession>A0A8H9I4B3</accession>